<keyword evidence="4" id="KW-1185">Reference proteome</keyword>
<name>A0ABS1EVH0_9CLOT</name>
<dbReference type="EMBL" id="JAENHN010000062">
    <property type="protein sequence ID" value="MBK1813384.1"/>
    <property type="molecule type" value="Genomic_DNA"/>
</dbReference>
<accession>A0ABS1EVH0</accession>
<gene>
    <name evidence="3" type="ORF">JHL18_22435</name>
</gene>
<dbReference type="Proteomes" id="UP000596739">
    <property type="component" value="Unassembled WGS sequence"/>
</dbReference>
<feature type="domain" description="YfjL-like N-terminal" evidence="2">
    <location>
        <begin position="1"/>
        <end position="82"/>
    </location>
</feature>
<dbReference type="Pfam" id="PF25425">
    <property type="entry name" value="YfjL_N"/>
    <property type="match status" value="1"/>
</dbReference>
<comment type="caution">
    <text evidence="3">The sequence shown here is derived from an EMBL/GenBank/DDBJ whole genome shotgun (WGS) entry which is preliminary data.</text>
</comment>
<reference evidence="4" key="1">
    <citation type="submission" date="2021-01" db="EMBL/GenBank/DDBJ databases">
        <title>Genome public.</title>
        <authorList>
            <person name="Liu C."/>
            <person name="Sun Q."/>
        </authorList>
    </citation>
    <scope>NUCLEOTIDE SEQUENCE [LARGE SCALE GENOMIC DNA]</scope>
    <source>
        <strain evidence="4">YIM B02505</strain>
    </source>
</reference>
<dbReference type="InterPro" id="IPR057359">
    <property type="entry name" value="YfjL_N"/>
</dbReference>
<evidence type="ECO:0000256" key="1">
    <source>
        <dbReference type="SAM" id="Phobius"/>
    </source>
</evidence>
<proteinExistence type="predicted"/>
<evidence type="ECO:0000313" key="4">
    <source>
        <dbReference type="Proteomes" id="UP000596739"/>
    </source>
</evidence>
<protein>
    <recommendedName>
        <fullName evidence="2">YfjL-like N-terminal domain-containing protein</fullName>
    </recommendedName>
</protein>
<sequence>MKKASIIFLILTLFLLFMNFRDSFYGNPISRYLVTRQITNYISDYAHIKNFEITTINKNFKNGGYYIANVYDEDNNNKFIIESTERNVVSHNLDDIKQPINVDETNYSPIILWVALEASFILFAISSIIYFYGALFRKEKKI</sequence>
<feature type="transmembrane region" description="Helical" evidence="1">
    <location>
        <begin position="110"/>
        <end position="132"/>
    </location>
</feature>
<dbReference type="RefSeq" id="WP_200273475.1">
    <property type="nucleotide sequence ID" value="NZ_JAENHN010000062.1"/>
</dbReference>
<keyword evidence="1" id="KW-1133">Transmembrane helix</keyword>
<keyword evidence="1" id="KW-0812">Transmembrane</keyword>
<evidence type="ECO:0000313" key="3">
    <source>
        <dbReference type="EMBL" id="MBK1813384.1"/>
    </source>
</evidence>
<organism evidence="3 4">
    <name type="scientific">Clostridium yunnanense</name>
    <dbReference type="NCBI Taxonomy" id="2800325"/>
    <lineage>
        <taxon>Bacteria</taxon>
        <taxon>Bacillati</taxon>
        <taxon>Bacillota</taxon>
        <taxon>Clostridia</taxon>
        <taxon>Eubacteriales</taxon>
        <taxon>Clostridiaceae</taxon>
        <taxon>Clostridium</taxon>
    </lineage>
</organism>
<evidence type="ECO:0000259" key="2">
    <source>
        <dbReference type="Pfam" id="PF25425"/>
    </source>
</evidence>
<keyword evidence="1" id="KW-0472">Membrane</keyword>